<dbReference type="EC" id="2.7.11.1" evidence="2"/>
<dbReference type="PANTHER" id="PTHR43671:SF13">
    <property type="entry name" value="SERINE_THREONINE-PROTEIN KINASE NEK2"/>
    <property type="match status" value="1"/>
</dbReference>
<gene>
    <name evidence="9" type="ORF">J2739_003317</name>
</gene>
<organism evidence="9 10">
    <name type="scientific">Variovorax soli</name>
    <dbReference type="NCBI Taxonomy" id="376815"/>
    <lineage>
        <taxon>Bacteria</taxon>
        <taxon>Pseudomonadati</taxon>
        <taxon>Pseudomonadota</taxon>
        <taxon>Betaproteobacteria</taxon>
        <taxon>Burkholderiales</taxon>
        <taxon>Comamonadaceae</taxon>
        <taxon>Variovorax</taxon>
    </lineage>
</organism>
<evidence type="ECO:0000256" key="1">
    <source>
        <dbReference type="ARBA" id="ARBA00010886"/>
    </source>
</evidence>
<dbReference type="PROSITE" id="PS00108">
    <property type="entry name" value="PROTEIN_KINASE_ST"/>
    <property type="match status" value="1"/>
</dbReference>
<dbReference type="InterPro" id="IPR000719">
    <property type="entry name" value="Prot_kinase_dom"/>
</dbReference>
<evidence type="ECO:0000256" key="6">
    <source>
        <dbReference type="ARBA" id="ARBA00022840"/>
    </source>
</evidence>
<dbReference type="SMART" id="SM00220">
    <property type="entry name" value="S_TKc"/>
    <property type="match status" value="1"/>
</dbReference>
<evidence type="ECO:0000313" key="9">
    <source>
        <dbReference type="EMBL" id="MDR6537540.1"/>
    </source>
</evidence>
<dbReference type="PROSITE" id="PS50011">
    <property type="entry name" value="PROTEIN_KINASE_DOM"/>
    <property type="match status" value="1"/>
</dbReference>
<dbReference type="InterPro" id="IPR017441">
    <property type="entry name" value="Protein_kinase_ATP_BS"/>
</dbReference>
<dbReference type="RefSeq" id="WP_309903543.1">
    <property type="nucleotide sequence ID" value="NZ_JAVDRF010000006.1"/>
</dbReference>
<keyword evidence="5" id="KW-0418">Kinase</keyword>
<comment type="similarity">
    <text evidence="1">Belongs to the protein kinase superfamily. NEK Ser/Thr protein kinase family. NIMA subfamily.</text>
</comment>
<evidence type="ECO:0000259" key="8">
    <source>
        <dbReference type="PROSITE" id="PS50011"/>
    </source>
</evidence>
<protein>
    <recommendedName>
        <fullName evidence="2">non-specific serine/threonine protein kinase</fullName>
        <ecNumber evidence="2">2.7.11.1</ecNumber>
    </recommendedName>
</protein>
<dbReference type="Gene3D" id="1.10.510.10">
    <property type="entry name" value="Transferase(Phosphotransferase) domain 1"/>
    <property type="match status" value="1"/>
</dbReference>
<evidence type="ECO:0000256" key="2">
    <source>
        <dbReference type="ARBA" id="ARBA00012513"/>
    </source>
</evidence>
<dbReference type="InterPro" id="IPR011009">
    <property type="entry name" value="Kinase-like_dom_sf"/>
</dbReference>
<dbReference type="InterPro" id="IPR008271">
    <property type="entry name" value="Ser/Thr_kinase_AS"/>
</dbReference>
<proteinExistence type="inferred from homology"/>
<sequence>MPSTGRTPVRFFQARRDEWNVTVGPPNFGTVRALNLKDKPGTRIGFKIEGTVIYAKKREQEGVIKHGWNALTGRSKSRKAAAQVALERLAKRVEDLKGPVTSEVMSKLIAVGREVDRSGSISAEALQSLFDCISNAEEAHQKAEAAAARQLCLNTAVKGAARLVLADAQLYVAELGSNVKPPSFRAKAASDFRAFIYETVRANDSEDPPNYELARPFIGQWALASQDDILGDPKAKLLIDSLVKLVMGACKMVVPSDTVQHLPEFTWIDESTFEHHGDRFARVRSLGEGGNASAYLYRCGDQTVVVKESKSKDTEAQAAVLAEALVHAQAQTETGERDHIVSLLGTVQRPDGGTMLVLEHAPNGDAWNIQQLILSRLEKKQISKEDGSHALMTLFADMVKGVAKAHTNGVMHLDLKPENYVVDEKGRSLLIDFGTSRMALADAMKSPVDSPDFSAPELINGLKKEGLITYKADVWSLGVILYELNSPRPSFADGEPVNPRLVRPFPYASFTSEAHTLIHAFAEKDRLGRFRQLELDPMNRLHQLIVLMLDPDPAKRPSLEAVLAHRLIAPYASPATQAQRTIVAGARRLICTQASEEPFRNEAITVSNASGE</sequence>
<keyword evidence="4 7" id="KW-0547">Nucleotide-binding</keyword>
<dbReference type="Proteomes" id="UP001184230">
    <property type="component" value="Unassembled WGS sequence"/>
</dbReference>
<keyword evidence="6 7" id="KW-0067">ATP-binding</keyword>
<evidence type="ECO:0000256" key="3">
    <source>
        <dbReference type="ARBA" id="ARBA00022679"/>
    </source>
</evidence>
<feature type="binding site" evidence="7">
    <location>
        <position position="307"/>
    </location>
    <ligand>
        <name>ATP</name>
        <dbReference type="ChEBI" id="CHEBI:30616"/>
    </ligand>
</feature>
<feature type="domain" description="Protein kinase" evidence="8">
    <location>
        <begin position="280"/>
        <end position="568"/>
    </location>
</feature>
<keyword evidence="10" id="KW-1185">Reference proteome</keyword>
<evidence type="ECO:0000256" key="7">
    <source>
        <dbReference type="PROSITE-ProRule" id="PRU10141"/>
    </source>
</evidence>
<dbReference type="SUPFAM" id="SSF56112">
    <property type="entry name" value="Protein kinase-like (PK-like)"/>
    <property type="match status" value="1"/>
</dbReference>
<keyword evidence="3" id="KW-0808">Transferase</keyword>
<dbReference type="PROSITE" id="PS00107">
    <property type="entry name" value="PROTEIN_KINASE_ATP"/>
    <property type="match status" value="1"/>
</dbReference>
<reference evidence="9 10" key="1">
    <citation type="submission" date="2023-07" db="EMBL/GenBank/DDBJ databases">
        <title>Sorghum-associated microbial communities from plants grown in Nebraska, USA.</title>
        <authorList>
            <person name="Schachtman D."/>
        </authorList>
    </citation>
    <scope>NUCLEOTIDE SEQUENCE [LARGE SCALE GENOMIC DNA]</scope>
    <source>
        <strain evidence="9 10">DS1781</strain>
    </source>
</reference>
<evidence type="ECO:0000256" key="5">
    <source>
        <dbReference type="ARBA" id="ARBA00022777"/>
    </source>
</evidence>
<evidence type="ECO:0000256" key="4">
    <source>
        <dbReference type="ARBA" id="ARBA00022741"/>
    </source>
</evidence>
<accession>A0ABU1NHP0</accession>
<dbReference type="InterPro" id="IPR050660">
    <property type="entry name" value="NEK_Ser/Thr_kinase"/>
</dbReference>
<name>A0ABU1NHP0_9BURK</name>
<evidence type="ECO:0000313" key="10">
    <source>
        <dbReference type="Proteomes" id="UP001184230"/>
    </source>
</evidence>
<comment type="caution">
    <text evidence="9">The sequence shown here is derived from an EMBL/GenBank/DDBJ whole genome shotgun (WGS) entry which is preliminary data.</text>
</comment>
<dbReference type="Pfam" id="PF00069">
    <property type="entry name" value="Pkinase"/>
    <property type="match status" value="1"/>
</dbReference>
<dbReference type="EMBL" id="JAVDRF010000006">
    <property type="protein sequence ID" value="MDR6537540.1"/>
    <property type="molecule type" value="Genomic_DNA"/>
</dbReference>
<dbReference type="PANTHER" id="PTHR43671">
    <property type="entry name" value="SERINE/THREONINE-PROTEIN KINASE NEK"/>
    <property type="match status" value="1"/>
</dbReference>